<reference evidence="2 3" key="1">
    <citation type="journal article" date="2015" name="Nature">
        <title>rRNA introns, odd ribosomes, and small enigmatic genomes across a large radiation of phyla.</title>
        <authorList>
            <person name="Brown C.T."/>
            <person name="Hug L.A."/>
            <person name="Thomas B.C."/>
            <person name="Sharon I."/>
            <person name="Castelle C.J."/>
            <person name="Singh A."/>
            <person name="Wilkins M.J."/>
            <person name="Williams K.H."/>
            <person name="Banfield J.F."/>
        </authorList>
    </citation>
    <scope>NUCLEOTIDE SEQUENCE [LARGE SCALE GENOMIC DNA]</scope>
</reference>
<evidence type="ECO:0000259" key="1">
    <source>
        <dbReference type="PROSITE" id="PS50151"/>
    </source>
</evidence>
<protein>
    <submittedName>
        <fullName evidence="2">UvrABC system protein B</fullName>
    </submittedName>
</protein>
<dbReference type="SUPFAM" id="SSF46600">
    <property type="entry name" value="C-terminal UvrC-binding domain of UvrB"/>
    <property type="match status" value="1"/>
</dbReference>
<feature type="domain" description="UVR" evidence="1">
    <location>
        <begin position="20"/>
        <end position="55"/>
    </location>
</feature>
<name>A0A0G1ABS9_9BACT</name>
<gene>
    <name evidence="2" type="ORF">UU78_C0013G0024</name>
</gene>
<dbReference type="PROSITE" id="PS50151">
    <property type="entry name" value="UVR"/>
    <property type="match status" value="1"/>
</dbReference>
<proteinExistence type="predicted"/>
<dbReference type="Gene3D" id="4.10.860.10">
    <property type="entry name" value="UVR domain"/>
    <property type="match status" value="1"/>
</dbReference>
<dbReference type="InterPro" id="IPR001943">
    <property type="entry name" value="UVR_dom"/>
</dbReference>
<organism evidence="2 3">
    <name type="scientific">Candidatus Roizmanbacteria bacterium GW2011_GWC2_41_7</name>
    <dbReference type="NCBI Taxonomy" id="1618487"/>
    <lineage>
        <taxon>Bacteria</taxon>
        <taxon>Candidatus Roizmaniibacteriota</taxon>
    </lineage>
</organism>
<dbReference type="AlphaFoldDB" id="A0A0G1ABS9"/>
<dbReference type="Pfam" id="PF02151">
    <property type="entry name" value="UVR"/>
    <property type="match status" value="1"/>
</dbReference>
<evidence type="ECO:0000313" key="2">
    <source>
        <dbReference type="EMBL" id="KKS22698.1"/>
    </source>
</evidence>
<dbReference type="EMBL" id="LCBY01000013">
    <property type="protein sequence ID" value="KKS22698.1"/>
    <property type="molecule type" value="Genomic_DNA"/>
</dbReference>
<comment type="caution">
    <text evidence="2">The sequence shown here is derived from an EMBL/GenBank/DDBJ whole genome shotgun (WGS) entry which is preliminary data.</text>
</comment>
<evidence type="ECO:0000313" key="3">
    <source>
        <dbReference type="Proteomes" id="UP000034371"/>
    </source>
</evidence>
<accession>A0A0G1ABS9</accession>
<sequence>MRRQTKETINFDSLTPKEKKQFVKQLESEMREAARNLDFETAARIRDRVETISKNL</sequence>
<dbReference type="InterPro" id="IPR036876">
    <property type="entry name" value="UVR_dom_sf"/>
</dbReference>
<dbReference type="Proteomes" id="UP000034371">
    <property type="component" value="Unassembled WGS sequence"/>
</dbReference>